<evidence type="ECO:0000256" key="3">
    <source>
        <dbReference type="SAM" id="Phobius"/>
    </source>
</evidence>
<dbReference type="Proteomes" id="UP001279734">
    <property type="component" value="Unassembled WGS sequence"/>
</dbReference>
<keyword evidence="3" id="KW-0812">Transmembrane</keyword>
<dbReference type="GO" id="GO:0009506">
    <property type="term" value="C:plasmodesma"/>
    <property type="evidence" value="ECO:0007669"/>
    <property type="project" value="TreeGrafter"/>
</dbReference>
<accession>A0AAD3T638</accession>
<evidence type="ECO:0000256" key="1">
    <source>
        <dbReference type="ARBA" id="ARBA00004370"/>
    </source>
</evidence>
<dbReference type="EMBL" id="BSYO01000025">
    <property type="protein sequence ID" value="GMH23149.1"/>
    <property type="molecule type" value="Genomic_DNA"/>
</dbReference>
<gene>
    <name evidence="4" type="ORF">Nepgr_024992</name>
</gene>
<keyword evidence="3" id="KW-1133">Transmembrane helix</keyword>
<dbReference type="AlphaFoldDB" id="A0AAD3T638"/>
<protein>
    <recommendedName>
        <fullName evidence="6">Late embryogenesis abundant protein LEA-2 subgroup domain-containing protein</fullName>
    </recommendedName>
</protein>
<proteinExistence type="predicted"/>
<reference evidence="4" key="1">
    <citation type="submission" date="2023-05" db="EMBL/GenBank/DDBJ databases">
        <title>Nepenthes gracilis genome sequencing.</title>
        <authorList>
            <person name="Fukushima K."/>
        </authorList>
    </citation>
    <scope>NUCLEOTIDE SEQUENCE</scope>
    <source>
        <strain evidence="4">SING2019-196</strain>
    </source>
</reference>
<feature type="transmembrane region" description="Helical" evidence="3">
    <location>
        <begin position="54"/>
        <end position="75"/>
    </location>
</feature>
<keyword evidence="2 3" id="KW-0472">Membrane</keyword>
<organism evidence="4 5">
    <name type="scientific">Nepenthes gracilis</name>
    <name type="common">Slender pitcher plant</name>
    <dbReference type="NCBI Taxonomy" id="150966"/>
    <lineage>
        <taxon>Eukaryota</taxon>
        <taxon>Viridiplantae</taxon>
        <taxon>Streptophyta</taxon>
        <taxon>Embryophyta</taxon>
        <taxon>Tracheophyta</taxon>
        <taxon>Spermatophyta</taxon>
        <taxon>Magnoliopsida</taxon>
        <taxon>eudicotyledons</taxon>
        <taxon>Gunneridae</taxon>
        <taxon>Pentapetalae</taxon>
        <taxon>Caryophyllales</taxon>
        <taxon>Nepenthaceae</taxon>
        <taxon>Nepenthes</taxon>
    </lineage>
</organism>
<feature type="transmembrane region" description="Helical" evidence="3">
    <location>
        <begin position="20"/>
        <end position="42"/>
    </location>
</feature>
<dbReference type="GO" id="GO:0005886">
    <property type="term" value="C:plasma membrane"/>
    <property type="evidence" value="ECO:0007669"/>
    <property type="project" value="TreeGrafter"/>
</dbReference>
<dbReference type="GO" id="GO:0098542">
    <property type="term" value="P:defense response to other organism"/>
    <property type="evidence" value="ECO:0007669"/>
    <property type="project" value="InterPro"/>
</dbReference>
<comment type="subcellular location">
    <subcellularLocation>
        <location evidence="1">Membrane</location>
    </subcellularLocation>
</comment>
<name>A0AAD3T638_NEPGR</name>
<comment type="caution">
    <text evidence="4">The sequence shown here is derived from an EMBL/GenBank/DDBJ whole genome shotgun (WGS) entry which is preliminary data.</text>
</comment>
<dbReference type="InterPro" id="IPR044839">
    <property type="entry name" value="NDR1-like"/>
</dbReference>
<keyword evidence="5" id="KW-1185">Reference proteome</keyword>
<evidence type="ECO:0000313" key="5">
    <source>
        <dbReference type="Proteomes" id="UP001279734"/>
    </source>
</evidence>
<dbReference type="PANTHER" id="PTHR31415">
    <property type="entry name" value="OS05G0367900 PROTEIN"/>
    <property type="match status" value="1"/>
</dbReference>
<dbReference type="PANTHER" id="PTHR31415:SF51">
    <property type="entry name" value="LATE EMBRYOGENESIS ABUNDANT (LEA) HYDROXYPROLINE-RICH GLYCOPROTEIN FAMILY"/>
    <property type="match status" value="1"/>
</dbReference>
<evidence type="ECO:0008006" key="6">
    <source>
        <dbReference type="Google" id="ProtNLM"/>
    </source>
</evidence>
<evidence type="ECO:0000256" key="2">
    <source>
        <dbReference type="ARBA" id="ARBA00023136"/>
    </source>
</evidence>
<sequence length="209" mass="23366">MSEKDCGHQSDVKRKRIRRFLSGLLIFLFIVLLAVLITWAILQPTKPQFIIQDATVFAFNLSAANLLTAVFQITVKSRNNNNNIAIYYDTLDAYAVYRDQQITLPTSFPPTFEDTNQQNIWSPFIYGYDVPISPYVGASLGQDRSNGEVTLMIRMDGRLRWKVGSFVTGPYRIHVYCPACITFGTASTDFLVANNGVKYQLGGGCGVSV</sequence>
<evidence type="ECO:0000313" key="4">
    <source>
        <dbReference type="EMBL" id="GMH23149.1"/>
    </source>
</evidence>